<dbReference type="PROSITE" id="PS52016">
    <property type="entry name" value="TONB_DEPENDENT_REC_3"/>
    <property type="match status" value="1"/>
</dbReference>
<evidence type="ECO:0000256" key="6">
    <source>
        <dbReference type="ARBA" id="ARBA00023136"/>
    </source>
</evidence>
<dbReference type="Proteomes" id="UP000008461">
    <property type="component" value="Chromosome"/>
</dbReference>
<dbReference type="OrthoDB" id="9768177at2"/>
<evidence type="ECO:0000313" key="13">
    <source>
        <dbReference type="EMBL" id="AEE49016.1"/>
    </source>
</evidence>
<keyword evidence="13" id="KW-0675">Receptor</keyword>
<dbReference type="Pfam" id="PF00593">
    <property type="entry name" value="TonB_dep_Rec_b-barrel"/>
    <property type="match status" value="1"/>
</dbReference>
<organism evidence="13 14">
    <name type="scientific">Haliscomenobacter hydrossis (strain ATCC 27775 / DSM 1100 / LMG 10767 / O)</name>
    <dbReference type="NCBI Taxonomy" id="760192"/>
    <lineage>
        <taxon>Bacteria</taxon>
        <taxon>Pseudomonadati</taxon>
        <taxon>Bacteroidota</taxon>
        <taxon>Saprospiria</taxon>
        <taxon>Saprospirales</taxon>
        <taxon>Haliscomenobacteraceae</taxon>
        <taxon>Haliscomenobacter</taxon>
    </lineage>
</organism>
<dbReference type="InterPro" id="IPR039426">
    <property type="entry name" value="TonB-dep_rcpt-like"/>
</dbReference>
<dbReference type="EMBL" id="CP002691">
    <property type="protein sequence ID" value="AEE49016.1"/>
    <property type="molecule type" value="Genomic_DNA"/>
</dbReference>
<feature type="domain" description="TonB-dependent receptor plug" evidence="12">
    <location>
        <begin position="113"/>
        <end position="218"/>
    </location>
</feature>
<evidence type="ECO:0000256" key="1">
    <source>
        <dbReference type="ARBA" id="ARBA00004571"/>
    </source>
</evidence>
<dbReference type="NCBIfam" id="TIGR04057">
    <property type="entry name" value="SusC_RagA_signa"/>
    <property type="match status" value="1"/>
</dbReference>
<dbReference type="SUPFAM" id="SSF49464">
    <property type="entry name" value="Carboxypeptidase regulatory domain-like"/>
    <property type="match status" value="1"/>
</dbReference>
<evidence type="ECO:0000256" key="3">
    <source>
        <dbReference type="ARBA" id="ARBA00022452"/>
    </source>
</evidence>
<protein>
    <submittedName>
        <fullName evidence="13">TonB-dependent receptor plug</fullName>
    </submittedName>
</protein>
<evidence type="ECO:0000259" key="12">
    <source>
        <dbReference type="Pfam" id="PF07715"/>
    </source>
</evidence>
<sequence>MRLLYTLLLLSATCFTQVLAQVTITGKVTDEKKEALIGVNILVKNSTLGGVTDLEGNYSFEVPDAEATLVFSYTGFQTQEISIKGRSSLDVVMSEATLMINEVVVVGYGTQRKSDLTGSVGSIKSSELQKVAASNVTQALQGKIAGVNVSSASGRPGEGPVIRIRGTGTLNNANPIYVVDGLILDNIDFLNPSDIESMEVLKDASAAAIYGTRGANGVVLITTRKGIRGQKAHFSFNAYNGIQQVGKRIDLANGTEYASLVNEFYRNVGGAPPYANPEAFGEGTDWQDIIFRDASIQNYNLSVRGGSEAMTYSISGDAFLQDGIIRTSNFNRYSLRVNNEYNLVKGVKLGHNLAFISSASNREPGGIVFNSYAADPTVIALDENGKFGSTSTNSNVSNPAAQLRYNSYNRGYGQQLNGNAYIEIYPIKNLTARSSFGFNSLNNRGKGYEPQFEVDDKQRNPQSRVSAEFSRYNDWQWENTLNYSREIGVHRFSILAGYTQQARSGERIGGSRQRLIGDTEEFFYLDAGDVETATNYNIGNNPERYQSVLFRANYNFKERYLFTATFRRDGSSKFGSERRYGNFPAFAVAWRVIEEPFMKNQNFLDNLKLRASWGRLGNDKFPSDAAIPTVTNNLSAVFGNTESLNFGASLISLANPFLQWEETNSTDLGAELGFLNNRLTLEVEYYQRNTNKILVPVPIPDYVGSASNPFVNAADVRNSGFDFTLNYRNTVGKLTYRVGALASTLKNEVLSLGTGNEALFATATRTIVGQSIGSFYGFKVVGVYQNAEEIAQNPTREAVAPGDLRFEDTNGDGIVDSQDRTYLGSSIPNLIYGFNFGVDVYGFDFSVDFNGLSGNKIYNGKRAARGFGIPNYEASFLERWTGPGTSNFEPRITNGGYNYQVSDRFLEDGSFFRLRSAVLGYSLPKKLVERIKLNSLRIYASGNNIFTWAKYSGFTPEISSDNVLQVGIDGGVYPLSRTWLAGINISF</sequence>
<keyword evidence="14" id="KW-1185">Reference proteome</keyword>
<feature type="chain" id="PRO_5003310139" evidence="10">
    <location>
        <begin position="21"/>
        <end position="987"/>
    </location>
</feature>
<evidence type="ECO:0000256" key="4">
    <source>
        <dbReference type="ARBA" id="ARBA00022692"/>
    </source>
</evidence>
<dbReference type="Gene3D" id="2.170.130.10">
    <property type="entry name" value="TonB-dependent receptor, plug domain"/>
    <property type="match status" value="1"/>
</dbReference>
<keyword evidence="4 8" id="KW-0812">Transmembrane</keyword>
<dbReference type="Pfam" id="PF13715">
    <property type="entry name" value="CarbopepD_reg_2"/>
    <property type="match status" value="1"/>
</dbReference>
<dbReference type="STRING" id="760192.Halhy_1118"/>
<dbReference type="AlphaFoldDB" id="F4KRM7"/>
<keyword evidence="10" id="KW-0732">Signal</keyword>
<dbReference type="Gene3D" id="2.60.40.1120">
    <property type="entry name" value="Carboxypeptidase-like, regulatory domain"/>
    <property type="match status" value="1"/>
</dbReference>
<proteinExistence type="inferred from homology"/>
<dbReference type="HOGENOM" id="CLU_004317_0_2_10"/>
<name>F4KRM7_HALH1</name>
<evidence type="ECO:0000256" key="7">
    <source>
        <dbReference type="ARBA" id="ARBA00023237"/>
    </source>
</evidence>
<comment type="subcellular location">
    <subcellularLocation>
        <location evidence="1 8">Cell outer membrane</location>
        <topology evidence="1 8">Multi-pass membrane protein</topology>
    </subcellularLocation>
</comment>
<reference key="2">
    <citation type="submission" date="2011-04" db="EMBL/GenBank/DDBJ databases">
        <title>Complete sequence of chromosome of Haliscomenobacter hydrossis DSM 1100.</title>
        <authorList>
            <consortium name="US DOE Joint Genome Institute (JGI-PGF)"/>
            <person name="Lucas S."/>
            <person name="Han J."/>
            <person name="Lapidus A."/>
            <person name="Bruce D."/>
            <person name="Goodwin L."/>
            <person name="Pitluck S."/>
            <person name="Peters L."/>
            <person name="Kyrpides N."/>
            <person name="Mavromatis K."/>
            <person name="Ivanova N."/>
            <person name="Ovchinnikova G."/>
            <person name="Pagani I."/>
            <person name="Daligault H."/>
            <person name="Detter J.C."/>
            <person name="Han C."/>
            <person name="Land M."/>
            <person name="Hauser L."/>
            <person name="Markowitz V."/>
            <person name="Cheng J.-F."/>
            <person name="Hugenholtz P."/>
            <person name="Woyke T."/>
            <person name="Wu D."/>
            <person name="Verbarg S."/>
            <person name="Frueling A."/>
            <person name="Brambilla E."/>
            <person name="Klenk H.-P."/>
            <person name="Eisen J.A."/>
        </authorList>
    </citation>
    <scope>NUCLEOTIDE SEQUENCE</scope>
    <source>
        <strain>DSM 1100</strain>
    </source>
</reference>
<dbReference type="InterPro" id="IPR037066">
    <property type="entry name" value="Plug_dom_sf"/>
</dbReference>
<dbReference type="Pfam" id="PF07715">
    <property type="entry name" value="Plug"/>
    <property type="match status" value="1"/>
</dbReference>
<feature type="signal peptide" evidence="10">
    <location>
        <begin position="1"/>
        <end position="20"/>
    </location>
</feature>
<dbReference type="GO" id="GO:0009279">
    <property type="term" value="C:cell outer membrane"/>
    <property type="evidence" value="ECO:0007669"/>
    <property type="project" value="UniProtKB-SubCell"/>
</dbReference>
<dbReference type="NCBIfam" id="TIGR04056">
    <property type="entry name" value="OMP_RagA_SusC"/>
    <property type="match status" value="1"/>
</dbReference>
<gene>
    <name evidence="13" type="ordered locus">Halhy_1118</name>
</gene>
<dbReference type="Gene3D" id="2.40.170.20">
    <property type="entry name" value="TonB-dependent receptor, beta-barrel domain"/>
    <property type="match status" value="1"/>
</dbReference>
<dbReference type="InterPro" id="IPR008969">
    <property type="entry name" value="CarboxyPept-like_regulatory"/>
</dbReference>
<evidence type="ECO:0000256" key="5">
    <source>
        <dbReference type="ARBA" id="ARBA00023077"/>
    </source>
</evidence>
<comment type="similarity">
    <text evidence="8 9">Belongs to the TonB-dependent receptor family.</text>
</comment>
<evidence type="ECO:0000256" key="8">
    <source>
        <dbReference type="PROSITE-ProRule" id="PRU01360"/>
    </source>
</evidence>
<keyword evidence="6 8" id="KW-0472">Membrane</keyword>
<evidence type="ECO:0000313" key="14">
    <source>
        <dbReference type="Proteomes" id="UP000008461"/>
    </source>
</evidence>
<keyword evidence="3 8" id="KW-1134">Transmembrane beta strand</keyword>
<keyword evidence="2 8" id="KW-0813">Transport</keyword>
<dbReference type="FunFam" id="2.170.130.10:FF:000008">
    <property type="entry name" value="SusC/RagA family TonB-linked outer membrane protein"/>
    <property type="match status" value="1"/>
</dbReference>
<dbReference type="SUPFAM" id="SSF56935">
    <property type="entry name" value="Porins"/>
    <property type="match status" value="1"/>
</dbReference>
<dbReference type="RefSeq" id="WP_013763571.1">
    <property type="nucleotide sequence ID" value="NC_015510.1"/>
</dbReference>
<feature type="domain" description="TonB-dependent receptor-like beta-barrel" evidence="11">
    <location>
        <begin position="392"/>
        <end position="742"/>
    </location>
</feature>
<dbReference type="InterPro" id="IPR023997">
    <property type="entry name" value="TonB-dep_OMP_SusC/RagA_CS"/>
</dbReference>
<accession>F4KRM7</accession>
<dbReference type="eggNOG" id="COG4771">
    <property type="taxonomic scope" value="Bacteria"/>
</dbReference>
<dbReference type="InterPro" id="IPR023996">
    <property type="entry name" value="TonB-dep_OMP_SusC/RagA"/>
</dbReference>
<dbReference type="InterPro" id="IPR012910">
    <property type="entry name" value="Plug_dom"/>
</dbReference>
<dbReference type="InterPro" id="IPR036942">
    <property type="entry name" value="Beta-barrel_TonB_sf"/>
</dbReference>
<evidence type="ECO:0000256" key="2">
    <source>
        <dbReference type="ARBA" id="ARBA00022448"/>
    </source>
</evidence>
<keyword evidence="7 8" id="KW-0998">Cell outer membrane</keyword>
<reference evidence="13 14" key="1">
    <citation type="journal article" date="2011" name="Stand. Genomic Sci.">
        <title>Complete genome sequence of Haliscomenobacter hydrossis type strain (O).</title>
        <authorList>
            <consortium name="US DOE Joint Genome Institute (JGI-PGF)"/>
            <person name="Daligault H."/>
            <person name="Lapidus A."/>
            <person name="Zeytun A."/>
            <person name="Nolan M."/>
            <person name="Lucas S."/>
            <person name="Del Rio T.G."/>
            <person name="Tice H."/>
            <person name="Cheng J.F."/>
            <person name="Tapia R."/>
            <person name="Han C."/>
            <person name="Goodwin L."/>
            <person name="Pitluck S."/>
            <person name="Liolios K."/>
            <person name="Pagani I."/>
            <person name="Ivanova N."/>
            <person name="Huntemann M."/>
            <person name="Mavromatis K."/>
            <person name="Mikhailova N."/>
            <person name="Pati A."/>
            <person name="Chen A."/>
            <person name="Palaniappan K."/>
            <person name="Land M."/>
            <person name="Hauser L."/>
            <person name="Brambilla E.M."/>
            <person name="Rohde M."/>
            <person name="Verbarg S."/>
            <person name="Goker M."/>
            <person name="Bristow J."/>
            <person name="Eisen J.A."/>
            <person name="Markowitz V."/>
            <person name="Hugenholtz P."/>
            <person name="Kyrpides N.C."/>
            <person name="Klenk H.P."/>
            <person name="Woyke T."/>
        </authorList>
    </citation>
    <scope>NUCLEOTIDE SEQUENCE [LARGE SCALE GENOMIC DNA]</scope>
    <source>
        <strain evidence="14">ATCC 27775 / DSM 1100 / LMG 10767 / O</strain>
    </source>
</reference>
<evidence type="ECO:0000256" key="10">
    <source>
        <dbReference type="SAM" id="SignalP"/>
    </source>
</evidence>
<evidence type="ECO:0000256" key="9">
    <source>
        <dbReference type="RuleBase" id="RU003357"/>
    </source>
</evidence>
<keyword evidence="5 9" id="KW-0798">TonB box</keyword>
<evidence type="ECO:0000259" key="11">
    <source>
        <dbReference type="Pfam" id="PF00593"/>
    </source>
</evidence>
<dbReference type="KEGG" id="hhy:Halhy_1118"/>
<dbReference type="InterPro" id="IPR000531">
    <property type="entry name" value="Beta-barrel_TonB"/>
</dbReference>